<organism evidence="4 5">
    <name type="scientific">Setaria viridis</name>
    <name type="common">Green bristlegrass</name>
    <name type="synonym">Setaria italica subsp. viridis</name>
    <dbReference type="NCBI Taxonomy" id="4556"/>
    <lineage>
        <taxon>Eukaryota</taxon>
        <taxon>Viridiplantae</taxon>
        <taxon>Streptophyta</taxon>
        <taxon>Embryophyta</taxon>
        <taxon>Tracheophyta</taxon>
        <taxon>Spermatophyta</taxon>
        <taxon>Magnoliopsida</taxon>
        <taxon>Liliopsida</taxon>
        <taxon>Poales</taxon>
        <taxon>Poaceae</taxon>
        <taxon>PACMAD clade</taxon>
        <taxon>Panicoideae</taxon>
        <taxon>Panicodae</taxon>
        <taxon>Paniceae</taxon>
        <taxon>Cenchrinae</taxon>
        <taxon>Setaria</taxon>
    </lineage>
</organism>
<reference evidence="4" key="1">
    <citation type="submission" date="2019-03" db="EMBL/GenBank/DDBJ databases">
        <title>WGS assembly of Setaria viridis.</title>
        <authorList>
            <person name="Huang P."/>
            <person name="Jenkins J."/>
            <person name="Grimwood J."/>
            <person name="Barry K."/>
            <person name="Healey A."/>
            <person name="Mamidi S."/>
            <person name="Sreedasyam A."/>
            <person name="Shu S."/>
            <person name="Feldman M."/>
            <person name="Wu J."/>
            <person name="Yu Y."/>
            <person name="Chen C."/>
            <person name="Johnson J."/>
            <person name="Rokhsar D."/>
            <person name="Baxter I."/>
            <person name="Schmutz J."/>
            <person name="Brutnell T."/>
            <person name="Kellogg E."/>
        </authorList>
    </citation>
    <scope>NUCLEOTIDE SEQUENCE [LARGE SCALE GENOMIC DNA]</scope>
</reference>
<dbReference type="Gene3D" id="3.30.497.10">
    <property type="entry name" value="Antithrombin, subunit I, domain 2"/>
    <property type="match status" value="1"/>
</dbReference>
<dbReference type="CDD" id="cd02043">
    <property type="entry name" value="serpinP_plants"/>
    <property type="match status" value="1"/>
</dbReference>
<dbReference type="Pfam" id="PF00079">
    <property type="entry name" value="Serpin"/>
    <property type="match status" value="1"/>
</dbReference>
<dbReference type="PANTHER" id="PTHR11461">
    <property type="entry name" value="SERINE PROTEASE INHIBITOR, SERPIN"/>
    <property type="match status" value="1"/>
</dbReference>
<dbReference type="SMART" id="SM00093">
    <property type="entry name" value="SERPIN"/>
    <property type="match status" value="1"/>
</dbReference>
<dbReference type="GO" id="GO:0005615">
    <property type="term" value="C:extracellular space"/>
    <property type="evidence" value="ECO:0007669"/>
    <property type="project" value="InterPro"/>
</dbReference>
<keyword evidence="5" id="KW-1185">Reference proteome</keyword>
<evidence type="ECO:0000256" key="1">
    <source>
        <dbReference type="ARBA" id="ARBA00009500"/>
    </source>
</evidence>
<dbReference type="InterPro" id="IPR042185">
    <property type="entry name" value="Serpin_sf_2"/>
</dbReference>
<dbReference type="InterPro" id="IPR042178">
    <property type="entry name" value="Serpin_sf_1"/>
</dbReference>
<dbReference type="InterPro" id="IPR023796">
    <property type="entry name" value="Serpin_dom"/>
</dbReference>
<protein>
    <recommendedName>
        <fullName evidence="3">Serpin domain-containing protein</fullName>
    </recommendedName>
</protein>
<evidence type="ECO:0000313" key="4">
    <source>
        <dbReference type="EMBL" id="TKW27869.1"/>
    </source>
</evidence>
<dbReference type="PANTHER" id="PTHR11461:SF379">
    <property type="entry name" value="SERPIN DOMAIN-CONTAINING PROTEIN"/>
    <property type="match status" value="1"/>
</dbReference>
<feature type="domain" description="Serpin" evidence="3">
    <location>
        <begin position="24"/>
        <end position="381"/>
    </location>
</feature>
<dbReference type="InterPro" id="IPR036186">
    <property type="entry name" value="Serpin_sf"/>
</dbReference>
<dbReference type="Proteomes" id="UP000298652">
    <property type="component" value="Chromosome 3"/>
</dbReference>
<sequence>MEEEARPSKKARGAAGSGLTAFALRLAKHLTEDADGGGQNQNLAFSPVSIYDALSLLAEFARGVAERALADRFGSGSRAPLVAFACGLWHEKTVALKPAYRAVAVESYKAKTRAADFSKKPEKARKKINRWVSKATKDLITEVLPPRSVHSPDRPRDCQLNAIYFKGRWSMPFDQAATETARFHLLYGSTVRAPFMRNRKDHAIERHKGFKVFKLAYLPGQGSGEQPRFSMCVFLPDARDGLPELVDKMASCPNFLWDHLPKSRIETKEVRLPMFKLSFSSRINGVLEAMGMQAAFDPGESNLKDMLEGDQPLVVEHVFHKAVIEVNEDGTEAAASSACTLQLLCLCTRPPVNFVADHPFAFFVVEEVSSTIIFMGHVLDPTNSERMCHCVGGSSTVTS</sequence>
<dbReference type="GO" id="GO:0004867">
    <property type="term" value="F:serine-type endopeptidase inhibitor activity"/>
    <property type="evidence" value="ECO:0007669"/>
    <property type="project" value="InterPro"/>
</dbReference>
<dbReference type="OMA" id="LMHQERK"/>
<dbReference type="AlphaFoldDB" id="A0A4U6VJZ9"/>
<dbReference type="InterPro" id="IPR000215">
    <property type="entry name" value="Serpin_fam"/>
</dbReference>
<evidence type="ECO:0000313" key="5">
    <source>
        <dbReference type="Proteomes" id="UP000298652"/>
    </source>
</evidence>
<evidence type="ECO:0000259" key="3">
    <source>
        <dbReference type="SMART" id="SM00093"/>
    </source>
</evidence>
<evidence type="ECO:0000256" key="2">
    <source>
        <dbReference type="RuleBase" id="RU000411"/>
    </source>
</evidence>
<accession>A0A4U6VJZ9</accession>
<proteinExistence type="inferred from homology"/>
<gene>
    <name evidence="4" type="ORF">SEVIR_3G286300v2</name>
</gene>
<dbReference type="SUPFAM" id="SSF56574">
    <property type="entry name" value="Serpins"/>
    <property type="match status" value="1"/>
</dbReference>
<dbReference type="Gene3D" id="2.30.39.10">
    <property type="entry name" value="Alpha-1-antitrypsin, domain 1"/>
    <property type="match status" value="1"/>
</dbReference>
<name>A0A4U6VJZ9_SETVI</name>
<dbReference type="Gramene" id="TKW27869">
    <property type="protein sequence ID" value="TKW27869"/>
    <property type="gene ID" value="SEVIR_3G286300v2"/>
</dbReference>
<comment type="similarity">
    <text evidence="1 2">Belongs to the serpin family.</text>
</comment>
<dbReference type="EMBL" id="CM016554">
    <property type="protein sequence ID" value="TKW27869.1"/>
    <property type="molecule type" value="Genomic_DNA"/>
</dbReference>